<feature type="compositionally biased region" description="Gly residues" evidence="8">
    <location>
        <begin position="226"/>
        <end position="238"/>
    </location>
</feature>
<dbReference type="SMART" id="SM00862">
    <property type="entry name" value="Trans_reg_C"/>
    <property type="match status" value="1"/>
</dbReference>
<evidence type="ECO:0000256" key="7">
    <source>
        <dbReference type="PROSITE-ProRule" id="PRU01091"/>
    </source>
</evidence>
<dbReference type="GO" id="GO:0032993">
    <property type="term" value="C:protein-DNA complex"/>
    <property type="evidence" value="ECO:0007669"/>
    <property type="project" value="TreeGrafter"/>
</dbReference>
<dbReference type="Gene3D" id="3.40.50.2300">
    <property type="match status" value="1"/>
</dbReference>
<reference evidence="11 12" key="1">
    <citation type="submission" date="2020-04" db="EMBL/GenBank/DDBJ databases">
        <title>MicrobeNet Type strains.</title>
        <authorList>
            <person name="Nicholson A.C."/>
        </authorList>
    </citation>
    <scope>NUCLEOTIDE SEQUENCE [LARGE SCALE GENOMIC DNA]</scope>
    <source>
        <strain evidence="11 12">ATCC BAA-277</strain>
    </source>
</reference>
<keyword evidence="3" id="KW-0805">Transcription regulation</keyword>
<evidence type="ECO:0000256" key="4">
    <source>
        <dbReference type="ARBA" id="ARBA00023125"/>
    </source>
</evidence>
<dbReference type="RefSeq" id="WP_067632003.1">
    <property type="nucleotide sequence ID" value="NZ_JAAXPI010000027.1"/>
</dbReference>
<evidence type="ECO:0000256" key="3">
    <source>
        <dbReference type="ARBA" id="ARBA00023015"/>
    </source>
</evidence>
<name>A0A846Z5F6_9ACTN</name>
<dbReference type="SMART" id="SM00448">
    <property type="entry name" value="REC"/>
    <property type="match status" value="1"/>
</dbReference>
<evidence type="ECO:0000313" key="12">
    <source>
        <dbReference type="Proteomes" id="UP000579250"/>
    </source>
</evidence>
<evidence type="ECO:0000256" key="8">
    <source>
        <dbReference type="SAM" id="MobiDB-lite"/>
    </source>
</evidence>
<dbReference type="Gene3D" id="6.10.250.690">
    <property type="match status" value="1"/>
</dbReference>
<dbReference type="InterPro" id="IPR016032">
    <property type="entry name" value="Sig_transdc_resp-reg_C-effctor"/>
</dbReference>
<evidence type="ECO:0000256" key="6">
    <source>
        <dbReference type="PROSITE-ProRule" id="PRU00169"/>
    </source>
</evidence>
<comment type="caution">
    <text evidence="11">The sequence shown here is derived from an EMBL/GenBank/DDBJ whole genome shotgun (WGS) entry which is preliminary data.</text>
</comment>
<dbReference type="InterPro" id="IPR011006">
    <property type="entry name" value="CheY-like_superfamily"/>
</dbReference>
<dbReference type="EMBL" id="JAAXPI010000027">
    <property type="protein sequence ID" value="NKZ05895.1"/>
    <property type="molecule type" value="Genomic_DNA"/>
</dbReference>
<gene>
    <name evidence="11" type="ORF">HGB48_19395</name>
</gene>
<feature type="domain" description="OmpR/PhoB-type" evidence="10">
    <location>
        <begin position="120"/>
        <end position="216"/>
    </location>
</feature>
<evidence type="ECO:0000259" key="10">
    <source>
        <dbReference type="PROSITE" id="PS51755"/>
    </source>
</evidence>
<keyword evidence="1 6" id="KW-0597">Phosphoprotein</keyword>
<evidence type="ECO:0000313" key="11">
    <source>
        <dbReference type="EMBL" id="NKZ05895.1"/>
    </source>
</evidence>
<keyword evidence="2" id="KW-0902">Two-component regulatory system</keyword>
<dbReference type="InterPro" id="IPR036388">
    <property type="entry name" value="WH-like_DNA-bd_sf"/>
</dbReference>
<dbReference type="GO" id="GO:0000156">
    <property type="term" value="F:phosphorelay response regulator activity"/>
    <property type="evidence" value="ECO:0007669"/>
    <property type="project" value="TreeGrafter"/>
</dbReference>
<protein>
    <submittedName>
        <fullName evidence="11">Response regulator transcription factor</fullName>
    </submittedName>
</protein>
<dbReference type="Pfam" id="PF00072">
    <property type="entry name" value="Response_reg"/>
    <property type="match status" value="1"/>
</dbReference>
<dbReference type="SUPFAM" id="SSF52172">
    <property type="entry name" value="CheY-like"/>
    <property type="match status" value="1"/>
</dbReference>
<dbReference type="GO" id="GO:0005829">
    <property type="term" value="C:cytosol"/>
    <property type="evidence" value="ECO:0007669"/>
    <property type="project" value="TreeGrafter"/>
</dbReference>
<dbReference type="PROSITE" id="PS51755">
    <property type="entry name" value="OMPR_PHOB"/>
    <property type="match status" value="1"/>
</dbReference>
<organism evidence="11 12">
    <name type="scientific">Actinomadura latina</name>
    <dbReference type="NCBI Taxonomy" id="163603"/>
    <lineage>
        <taxon>Bacteria</taxon>
        <taxon>Bacillati</taxon>
        <taxon>Actinomycetota</taxon>
        <taxon>Actinomycetes</taxon>
        <taxon>Streptosporangiales</taxon>
        <taxon>Thermomonosporaceae</taxon>
        <taxon>Actinomadura</taxon>
    </lineage>
</organism>
<keyword evidence="5" id="KW-0804">Transcription</keyword>
<dbReference type="InterPro" id="IPR001789">
    <property type="entry name" value="Sig_transdc_resp-reg_receiver"/>
</dbReference>
<keyword evidence="12" id="KW-1185">Reference proteome</keyword>
<dbReference type="InterPro" id="IPR001867">
    <property type="entry name" value="OmpR/PhoB-type_DNA-bd"/>
</dbReference>
<dbReference type="CDD" id="cd00383">
    <property type="entry name" value="trans_reg_C"/>
    <property type="match status" value="1"/>
</dbReference>
<dbReference type="AlphaFoldDB" id="A0A846Z5F6"/>
<evidence type="ECO:0000256" key="5">
    <source>
        <dbReference type="ARBA" id="ARBA00023163"/>
    </source>
</evidence>
<dbReference type="GO" id="GO:0000976">
    <property type="term" value="F:transcription cis-regulatory region binding"/>
    <property type="evidence" value="ECO:0007669"/>
    <property type="project" value="TreeGrafter"/>
</dbReference>
<feature type="domain" description="Response regulatory" evidence="9">
    <location>
        <begin position="2"/>
        <end position="112"/>
    </location>
</feature>
<dbReference type="SUPFAM" id="SSF46894">
    <property type="entry name" value="C-terminal effector domain of the bipartite response regulators"/>
    <property type="match status" value="1"/>
</dbReference>
<dbReference type="Pfam" id="PF00486">
    <property type="entry name" value="Trans_reg_C"/>
    <property type="match status" value="1"/>
</dbReference>
<dbReference type="Proteomes" id="UP000579250">
    <property type="component" value="Unassembled WGS sequence"/>
</dbReference>
<keyword evidence="4 7" id="KW-0238">DNA-binding</keyword>
<proteinExistence type="predicted"/>
<evidence type="ECO:0000256" key="1">
    <source>
        <dbReference type="ARBA" id="ARBA00022553"/>
    </source>
</evidence>
<dbReference type="GO" id="GO:0006355">
    <property type="term" value="P:regulation of DNA-templated transcription"/>
    <property type="evidence" value="ECO:0007669"/>
    <property type="project" value="InterPro"/>
</dbReference>
<dbReference type="InterPro" id="IPR039420">
    <property type="entry name" value="WalR-like"/>
</dbReference>
<sequence length="238" mass="25113">MRILLVEDDDRFADALTVALRRQGFDVSRAGTAAAALAAPEPALVLLDLGLPDLDGIEVCRRLRGGGDVAIIAITARGDERDRVIGLRAGADDYLVKPFGIAELSARIDAVMRRVRPAARPVVTVRGVRVDPARRLVTAAGGAEITLTRKEFELLAALTREPGVVVSRERLLAEVWHSTWPGGRRTLDVHMATLRAKLGDPGIVQTVHGVGYRLGVGAGTAEPGGSEPGGSGRPGKAT</sequence>
<dbReference type="PANTHER" id="PTHR48111">
    <property type="entry name" value="REGULATOR OF RPOS"/>
    <property type="match status" value="1"/>
</dbReference>
<accession>A0A846Z5F6</accession>
<feature type="region of interest" description="Disordered" evidence="8">
    <location>
        <begin position="218"/>
        <end position="238"/>
    </location>
</feature>
<evidence type="ECO:0000256" key="2">
    <source>
        <dbReference type="ARBA" id="ARBA00023012"/>
    </source>
</evidence>
<feature type="modified residue" description="4-aspartylphosphate" evidence="6">
    <location>
        <position position="48"/>
    </location>
</feature>
<dbReference type="PANTHER" id="PTHR48111:SF1">
    <property type="entry name" value="TWO-COMPONENT RESPONSE REGULATOR ORR33"/>
    <property type="match status" value="1"/>
</dbReference>
<feature type="DNA-binding region" description="OmpR/PhoB-type" evidence="7">
    <location>
        <begin position="120"/>
        <end position="216"/>
    </location>
</feature>
<evidence type="ECO:0000259" key="9">
    <source>
        <dbReference type="PROSITE" id="PS50110"/>
    </source>
</evidence>
<dbReference type="PROSITE" id="PS50110">
    <property type="entry name" value="RESPONSE_REGULATORY"/>
    <property type="match status" value="1"/>
</dbReference>
<dbReference type="Gene3D" id="1.10.10.10">
    <property type="entry name" value="Winged helix-like DNA-binding domain superfamily/Winged helix DNA-binding domain"/>
    <property type="match status" value="1"/>
</dbReference>